<sequence length="94" mass="10981">MSRHSTHHPRDTVHHSITLCTAREHCAPLHMTLYRLQPVHHEHITTATLTLSAPLYKSQTGKSYTGLYYSLCKGLTKLYWEKWTRVRHLSSELK</sequence>
<proteinExistence type="predicted"/>
<keyword evidence="2" id="KW-1185">Reference proteome</keyword>
<accession>A0A834SVD6</accession>
<evidence type="ECO:0000313" key="1">
    <source>
        <dbReference type="EMBL" id="KAF7809806.1"/>
    </source>
</evidence>
<reference evidence="1" key="1">
    <citation type="submission" date="2020-09" db="EMBL/GenBank/DDBJ databases">
        <title>Genome-Enabled Discovery of Anthraquinone Biosynthesis in Senna tora.</title>
        <authorList>
            <person name="Kang S.-H."/>
            <person name="Pandey R.P."/>
            <person name="Lee C.-M."/>
            <person name="Sim J.-S."/>
            <person name="Jeong J.-T."/>
            <person name="Choi B.-S."/>
            <person name="Jung M."/>
            <person name="Ginzburg D."/>
            <person name="Zhao K."/>
            <person name="Won S.Y."/>
            <person name="Oh T.-J."/>
            <person name="Yu Y."/>
            <person name="Kim N.-H."/>
            <person name="Lee O.R."/>
            <person name="Lee T.-H."/>
            <person name="Bashyal P."/>
            <person name="Kim T.-S."/>
            <person name="Lee W.-H."/>
            <person name="Kawkins C."/>
            <person name="Kim C.-K."/>
            <person name="Kim J.S."/>
            <person name="Ahn B.O."/>
            <person name="Rhee S.Y."/>
            <person name="Sohng J.K."/>
        </authorList>
    </citation>
    <scope>NUCLEOTIDE SEQUENCE</scope>
    <source>
        <tissue evidence="1">Leaf</tissue>
    </source>
</reference>
<dbReference type="EMBL" id="JAAIUW010000011">
    <property type="protein sequence ID" value="KAF7809806.1"/>
    <property type="molecule type" value="Genomic_DNA"/>
</dbReference>
<name>A0A834SVD6_9FABA</name>
<organism evidence="1 2">
    <name type="scientific">Senna tora</name>
    <dbReference type="NCBI Taxonomy" id="362788"/>
    <lineage>
        <taxon>Eukaryota</taxon>
        <taxon>Viridiplantae</taxon>
        <taxon>Streptophyta</taxon>
        <taxon>Embryophyta</taxon>
        <taxon>Tracheophyta</taxon>
        <taxon>Spermatophyta</taxon>
        <taxon>Magnoliopsida</taxon>
        <taxon>eudicotyledons</taxon>
        <taxon>Gunneridae</taxon>
        <taxon>Pentapetalae</taxon>
        <taxon>rosids</taxon>
        <taxon>fabids</taxon>
        <taxon>Fabales</taxon>
        <taxon>Fabaceae</taxon>
        <taxon>Caesalpinioideae</taxon>
        <taxon>Cassia clade</taxon>
        <taxon>Senna</taxon>
    </lineage>
</organism>
<dbReference type="Proteomes" id="UP000634136">
    <property type="component" value="Unassembled WGS sequence"/>
</dbReference>
<protein>
    <submittedName>
        <fullName evidence="1">Uncharacterized protein</fullName>
    </submittedName>
</protein>
<gene>
    <name evidence="1" type="ORF">G2W53_036549</name>
</gene>
<dbReference type="AlphaFoldDB" id="A0A834SVD6"/>
<comment type="caution">
    <text evidence="1">The sequence shown here is derived from an EMBL/GenBank/DDBJ whole genome shotgun (WGS) entry which is preliminary data.</text>
</comment>
<evidence type="ECO:0000313" key="2">
    <source>
        <dbReference type="Proteomes" id="UP000634136"/>
    </source>
</evidence>